<protein>
    <submittedName>
        <fullName evidence="2">Proteasome activator subunit</fullName>
    </submittedName>
</protein>
<dbReference type="AlphaFoldDB" id="S3BSW3"/>
<evidence type="ECO:0000313" key="3">
    <source>
        <dbReference type="Proteomes" id="UP000016923"/>
    </source>
</evidence>
<dbReference type="HOGENOM" id="CLU_685303_0_0_1"/>
<dbReference type="eggNOG" id="KOG1851">
    <property type="taxonomic scope" value="Eukaryota"/>
</dbReference>
<dbReference type="VEuPathDB" id="FungiDB:F503_01363"/>
<dbReference type="EMBL" id="KE148161">
    <property type="protein sequence ID" value="EPE04359.1"/>
    <property type="molecule type" value="Genomic_DNA"/>
</dbReference>
<dbReference type="Proteomes" id="UP000016923">
    <property type="component" value="Unassembled WGS sequence"/>
</dbReference>
<dbReference type="OrthoDB" id="2142759at2759"/>
<keyword evidence="1" id="KW-0732">Signal</keyword>
<keyword evidence="2" id="KW-0647">Proteasome</keyword>
<evidence type="ECO:0000313" key="2">
    <source>
        <dbReference type="EMBL" id="EPE04359.1"/>
    </source>
</evidence>
<reference evidence="2 3" key="1">
    <citation type="journal article" date="2013" name="BMC Genomics">
        <title>The genome and transcriptome of the pine saprophyte Ophiostoma piceae, and a comparison with the bark beetle-associated pine pathogen Grosmannia clavigera.</title>
        <authorList>
            <person name="Haridas S."/>
            <person name="Wang Y."/>
            <person name="Lim L."/>
            <person name="Massoumi Alamouti S."/>
            <person name="Jackman S."/>
            <person name="Docking R."/>
            <person name="Robertson G."/>
            <person name="Birol I."/>
            <person name="Bohlmann J."/>
            <person name="Breuil C."/>
        </authorList>
    </citation>
    <scope>NUCLEOTIDE SEQUENCE [LARGE SCALE GENOMIC DNA]</scope>
    <source>
        <strain evidence="2 3">UAMH 11346</strain>
    </source>
</reference>
<sequence length="402" mass="45305">MTIVLALVVRTLEVKEAWDEWDAKQCNSNKKKDTVWGDRLYQCLARSGNPPAKDPANHYSHRATSQSVAALLSVGPDEPKEHRDRAWACAGPLLLDVINDKLTPENLDAGWHFREEKPILNDILARINHPYNAVPDSIRRVLATIYRARYYKSFLNVAALFENKAISSVGIRPYKATSAFMETVTEVFQRIKAWRHERVPVQQEQSSYTARPKTVLTWLDWMLSSQECTELVQFFPEPFIGQLPHMMDVREDPELMRLAHHVYRQLPNIPLHEGEDRAFITQARDLAFELSLWQSYPGALRKAGPGKYNVPEWGHALSHHMAALPAFTPPVAAYSLGPMLRAVRFRHPAYPDSAPDLLVLMAVDDGNGGLDFDLALAACCIIAGVNWDGGYLALKASESNDL</sequence>
<feature type="chain" id="PRO_5004518111" evidence="1">
    <location>
        <begin position="18"/>
        <end position="402"/>
    </location>
</feature>
<keyword evidence="3" id="KW-1185">Reference proteome</keyword>
<name>S3BSW3_OPHP1</name>
<dbReference type="STRING" id="1262450.S3BSW3"/>
<accession>S3BSW3</accession>
<evidence type="ECO:0000256" key="1">
    <source>
        <dbReference type="SAM" id="SignalP"/>
    </source>
</evidence>
<organism evidence="2 3">
    <name type="scientific">Ophiostoma piceae (strain UAMH 11346)</name>
    <name type="common">Sap stain fungus</name>
    <dbReference type="NCBI Taxonomy" id="1262450"/>
    <lineage>
        <taxon>Eukaryota</taxon>
        <taxon>Fungi</taxon>
        <taxon>Dikarya</taxon>
        <taxon>Ascomycota</taxon>
        <taxon>Pezizomycotina</taxon>
        <taxon>Sordariomycetes</taxon>
        <taxon>Sordariomycetidae</taxon>
        <taxon>Ophiostomatales</taxon>
        <taxon>Ophiostomataceae</taxon>
        <taxon>Ophiostoma</taxon>
    </lineage>
</organism>
<feature type="signal peptide" evidence="1">
    <location>
        <begin position="1"/>
        <end position="17"/>
    </location>
</feature>
<dbReference type="GO" id="GO:0000502">
    <property type="term" value="C:proteasome complex"/>
    <property type="evidence" value="ECO:0007669"/>
    <property type="project" value="UniProtKB-KW"/>
</dbReference>
<proteinExistence type="predicted"/>
<gene>
    <name evidence="2" type="ORF">F503_01363</name>
</gene>